<keyword evidence="3" id="KW-1185">Reference proteome</keyword>
<name>A0A7W5H2R1_9PORP</name>
<comment type="caution">
    <text evidence="2">The sequence shown here is derived from an EMBL/GenBank/DDBJ whole genome shotgun (WGS) entry which is preliminary data.</text>
</comment>
<dbReference type="EMBL" id="JACHYB010000002">
    <property type="protein sequence ID" value="MBB3187834.1"/>
    <property type="molecule type" value="Genomic_DNA"/>
</dbReference>
<evidence type="ECO:0000313" key="2">
    <source>
        <dbReference type="EMBL" id="MBB3187834.1"/>
    </source>
</evidence>
<accession>A0A7W5H2R1</accession>
<organism evidence="2 3">
    <name type="scientific">Microbacter margulisiae</name>
    <dbReference type="NCBI Taxonomy" id="1350067"/>
    <lineage>
        <taxon>Bacteria</taxon>
        <taxon>Pseudomonadati</taxon>
        <taxon>Bacteroidota</taxon>
        <taxon>Bacteroidia</taxon>
        <taxon>Bacteroidales</taxon>
        <taxon>Porphyromonadaceae</taxon>
        <taxon>Microbacter</taxon>
    </lineage>
</organism>
<dbReference type="AlphaFoldDB" id="A0A7W5H2R1"/>
<proteinExistence type="predicted"/>
<dbReference type="Pfam" id="PF13524">
    <property type="entry name" value="Glyco_trans_1_2"/>
    <property type="match status" value="1"/>
</dbReference>
<dbReference type="RefSeq" id="WP_183413654.1">
    <property type="nucleotide sequence ID" value="NZ_JACHYB010000002.1"/>
</dbReference>
<dbReference type="InterPro" id="IPR055259">
    <property type="entry name" value="YkvP/CgeB_Glyco_trans-like"/>
</dbReference>
<gene>
    <name evidence="2" type="ORF">FHX64_002032</name>
</gene>
<dbReference type="Proteomes" id="UP000544222">
    <property type="component" value="Unassembled WGS sequence"/>
</dbReference>
<feature type="domain" description="Spore protein YkvP/CgeB glycosyl transferase-like" evidence="1">
    <location>
        <begin position="243"/>
        <end position="361"/>
    </location>
</feature>
<sequence>MNIFYFFPETPSYMLQWQRIHIFDELERNGHTITVYNPLSFNTIDEANEQLPKTLRQQAASIDLFMNAAPEKFLYKETMKEVQKIGIPSLLICFDNLHAPFIHRDMAPYFDLVWLTSWETQPLFEKWHCKTIFQPYAANPYAFIPNHTHEINSIGFIGRLYDDRVNRINQLTSNKIPCTLYSDSFFSDGNHTAPKALTYQETALLLWRLSKFGIGRRVAYGTIKNKLFPAKNHLVNNDFLELKHSVPFSQMSETYSNHALALGISELRNTFVLKHPVHKLHLRTFEIPMCGGLQITPFTEELSGYFEDGKEIVLCQNNEEFIDKATFYLKPENARLRLEMKENARKRAESEHTWTKRFDKVFQALFGK</sequence>
<protein>
    <recommendedName>
        <fullName evidence="1">Spore protein YkvP/CgeB glycosyl transferase-like domain-containing protein</fullName>
    </recommendedName>
</protein>
<reference evidence="2 3" key="1">
    <citation type="submission" date="2020-08" db="EMBL/GenBank/DDBJ databases">
        <title>Genomic Encyclopedia of Type Strains, Phase IV (KMG-IV): sequencing the most valuable type-strain genomes for metagenomic binning, comparative biology and taxonomic classification.</title>
        <authorList>
            <person name="Goeker M."/>
        </authorList>
    </citation>
    <scope>NUCLEOTIDE SEQUENCE [LARGE SCALE GENOMIC DNA]</scope>
    <source>
        <strain evidence="2 3">DSM 27471</strain>
    </source>
</reference>
<evidence type="ECO:0000259" key="1">
    <source>
        <dbReference type="Pfam" id="PF13524"/>
    </source>
</evidence>
<evidence type="ECO:0000313" key="3">
    <source>
        <dbReference type="Proteomes" id="UP000544222"/>
    </source>
</evidence>